<dbReference type="EMBL" id="BSUM01000001">
    <property type="protein sequence ID" value="GMA30401.1"/>
    <property type="molecule type" value="Genomic_DNA"/>
</dbReference>
<dbReference type="RefSeq" id="WP_284249032.1">
    <property type="nucleotide sequence ID" value="NZ_BSUM01000001.1"/>
</dbReference>
<gene>
    <name evidence="1" type="ORF">GCM10025875_03930</name>
</gene>
<comment type="caution">
    <text evidence="1">The sequence shown here is derived from an EMBL/GenBank/DDBJ whole genome shotgun (WGS) entry which is preliminary data.</text>
</comment>
<dbReference type="Proteomes" id="UP001157161">
    <property type="component" value="Unassembled WGS sequence"/>
</dbReference>
<organism evidence="1 2">
    <name type="scientific">Litorihabitans aurantiacus</name>
    <dbReference type="NCBI Taxonomy" id="1930061"/>
    <lineage>
        <taxon>Bacteria</taxon>
        <taxon>Bacillati</taxon>
        <taxon>Actinomycetota</taxon>
        <taxon>Actinomycetes</taxon>
        <taxon>Micrococcales</taxon>
        <taxon>Beutenbergiaceae</taxon>
        <taxon>Litorihabitans</taxon>
    </lineage>
</organism>
<dbReference type="SUPFAM" id="SSF48452">
    <property type="entry name" value="TPR-like"/>
    <property type="match status" value="1"/>
</dbReference>
<name>A0AA37UP00_9MICO</name>
<evidence type="ECO:0000313" key="2">
    <source>
        <dbReference type="Proteomes" id="UP001157161"/>
    </source>
</evidence>
<sequence length="257" mass="27633">MLGYLEAHRDAVDILDDALAEFPGDGLLLGLRGVKRLIARDHDGARADLEAAAVSGGATEPEVYREEVTREVVNDLLGRSADTPLRGGNDVRITTGVSTWHHLGVARYVGRDFGAAAAAFRRAREESTESGAAMAALDWEYLALTREGRESAASAVLAELDGVDLSRRAAWSGMVARLASCYEQRLRMYRGELGPEALLRNDTADPLAIATLGYGVASHYRVAGYDGASRRALERVVRLGDSISSAYIAAEVDLDEL</sequence>
<dbReference type="AlphaFoldDB" id="A0AA37UP00"/>
<accession>A0AA37UP00</accession>
<proteinExistence type="predicted"/>
<reference evidence="1" key="1">
    <citation type="journal article" date="2014" name="Int. J. Syst. Evol. Microbiol.">
        <title>Complete genome sequence of Corynebacterium casei LMG S-19264T (=DSM 44701T), isolated from a smear-ripened cheese.</title>
        <authorList>
            <consortium name="US DOE Joint Genome Institute (JGI-PGF)"/>
            <person name="Walter F."/>
            <person name="Albersmeier A."/>
            <person name="Kalinowski J."/>
            <person name="Ruckert C."/>
        </authorList>
    </citation>
    <scope>NUCLEOTIDE SEQUENCE</scope>
    <source>
        <strain evidence="1">NBRC 112290</strain>
    </source>
</reference>
<evidence type="ECO:0008006" key="3">
    <source>
        <dbReference type="Google" id="ProtNLM"/>
    </source>
</evidence>
<protein>
    <recommendedName>
        <fullName evidence="3">Tetratricopeptide repeat protein</fullName>
    </recommendedName>
</protein>
<evidence type="ECO:0000313" key="1">
    <source>
        <dbReference type="EMBL" id="GMA30401.1"/>
    </source>
</evidence>
<keyword evidence="2" id="KW-1185">Reference proteome</keyword>
<dbReference type="Gene3D" id="1.25.40.10">
    <property type="entry name" value="Tetratricopeptide repeat domain"/>
    <property type="match status" value="1"/>
</dbReference>
<dbReference type="InterPro" id="IPR011990">
    <property type="entry name" value="TPR-like_helical_dom_sf"/>
</dbReference>
<reference evidence="1" key="2">
    <citation type="submission" date="2023-02" db="EMBL/GenBank/DDBJ databases">
        <authorList>
            <person name="Sun Q."/>
            <person name="Mori K."/>
        </authorList>
    </citation>
    <scope>NUCLEOTIDE SEQUENCE</scope>
    <source>
        <strain evidence="1">NBRC 112290</strain>
    </source>
</reference>